<dbReference type="CDD" id="cd03590">
    <property type="entry name" value="CLECT_DC-SIGN_like"/>
    <property type="match status" value="1"/>
</dbReference>
<name>A0AA40LRX5_CNENI</name>
<evidence type="ECO:0000313" key="4">
    <source>
        <dbReference type="EMBL" id="KAK1341429.1"/>
    </source>
</evidence>
<accession>A0AA40LRX5</accession>
<organism evidence="4 5">
    <name type="scientific">Cnephaeus nilssonii</name>
    <name type="common">Northern bat</name>
    <name type="synonym">Eptesicus nilssonii</name>
    <dbReference type="NCBI Taxonomy" id="3371016"/>
    <lineage>
        <taxon>Eukaryota</taxon>
        <taxon>Metazoa</taxon>
        <taxon>Chordata</taxon>
        <taxon>Craniata</taxon>
        <taxon>Vertebrata</taxon>
        <taxon>Euteleostomi</taxon>
        <taxon>Mammalia</taxon>
        <taxon>Eutheria</taxon>
        <taxon>Laurasiatheria</taxon>
        <taxon>Chiroptera</taxon>
        <taxon>Yangochiroptera</taxon>
        <taxon>Vespertilionidae</taxon>
        <taxon>Cnephaeus</taxon>
    </lineage>
</organism>
<dbReference type="SUPFAM" id="SSF56436">
    <property type="entry name" value="C-type lectin-like"/>
    <property type="match status" value="1"/>
</dbReference>
<dbReference type="InterPro" id="IPR033989">
    <property type="entry name" value="CD209-like_CTLD"/>
</dbReference>
<dbReference type="Proteomes" id="UP001177744">
    <property type="component" value="Unassembled WGS sequence"/>
</dbReference>
<comment type="caution">
    <text evidence="4">The sequence shown here is derived from an EMBL/GenBank/DDBJ whole genome shotgun (WGS) entry which is preliminary data.</text>
</comment>
<dbReference type="GO" id="GO:0030246">
    <property type="term" value="F:carbohydrate binding"/>
    <property type="evidence" value="ECO:0007669"/>
    <property type="project" value="UniProtKB-KW"/>
</dbReference>
<dbReference type="PROSITE" id="PS50041">
    <property type="entry name" value="C_TYPE_LECTIN_2"/>
    <property type="match status" value="1"/>
</dbReference>
<dbReference type="PANTHER" id="PTHR22803">
    <property type="entry name" value="MANNOSE, PHOSPHOLIPASE, LECTIN RECEPTOR RELATED"/>
    <property type="match status" value="1"/>
</dbReference>
<evidence type="ECO:0000313" key="5">
    <source>
        <dbReference type="Proteomes" id="UP001177744"/>
    </source>
</evidence>
<dbReference type="InterPro" id="IPR050111">
    <property type="entry name" value="C-type_lectin/snaclec_domain"/>
</dbReference>
<reference evidence="4" key="1">
    <citation type="submission" date="2023-06" db="EMBL/GenBank/DDBJ databases">
        <title>Reference genome for the Northern bat (Eptesicus nilssonii), a most northern bat species.</title>
        <authorList>
            <person name="Laine V.N."/>
            <person name="Pulliainen A.T."/>
            <person name="Lilley T.M."/>
        </authorList>
    </citation>
    <scope>NUCLEOTIDE SEQUENCE</scope>
    <source>
        <strain evidence="4">BLF_Eptnil</strain>
        <tissue evidence="4">Kidney</tissue>
    </source>
</reference>
<dbReference type="SMART" id="SM00034">
    <property type="entry name" value="CLECT"/>
    <property type="match status" value="1"/>
</dbReference>
<keyword evidence="1" id="KW-0430">Lectin</keyword>
<dbReference type="InterPro" id="IPR016186">
    <property type="entry name" value="C-type_lectin-like/link_sf"/>
</dbReference>
<feature type="domain" description="C-type lectin" evidence="3">
    <location>
        <begin position="197"/>
        <end position="316"/>
    </location>
</feature>
<dbReference type="Pfam" id="PF00059">
    <property type="entry name" value="Lectin_C"/>
    <property type="match status" value="1"/>
</dbReference>
<keyword evidence="5" id="KW-1185">Reference proteome</keyword>
<dbReference type="InterPro" id="IPR001304">
    <property type="entry name" value="C-type_lectin-like"/>
</dbReference>
<gene>
    <name evidence="4" type="ORF">QTO34_017835</name>
</gene>
<dbReference type="PROSITE" id="PS00615">
    <property type="entry name" value="C_TYPE_LECTIN_1"/>
    <property type="match status" value="1"/>
</dbReference>
<dbReference type="InterPro" id="IPR018378">
    <property type="entry name" value="C-type_lectin_CS"/>
</dbReference>
<dbReference type="InterPro" id="IPR016187">
    <property type="entry name" value="CTDL_fold"/>
</dbReference>
<evidence type="ECO:0000256" key="1">
    <source>
        <dbReference type="ARBA" id="ARBA00022734"/>
    </source>
</evidence>
<dbReference type="EMBL" id="JAULJE010000007">
    <property type="protein sequence ID" value="KAK1341429.1"/>
    <property type="molecule type" value="Genomic_DNA"/>
</dbReference>
<evidence type="ECO:0000256" key="2">
    <source>
        <dbReference type="ARBA" id="ARBA00023157"/>
    </source>
</evidence>
<dbReference type="AlphaFoldDB" id="A0AA40LRX5"/>
<keyword evidence="2" id="KW-1015">Disulfide bond</keyword>
<protein>
    <recommendedName>
        <fullName evidence="3">C-type lectin domain-containing protein</fullName>
    </recommendedName>
</protein>
<sequence>MDYPYTRLPAQRHLNHAASAQGPICVYRSGNQPQGTPGSHHWARMNSTKGTVAKTEFSHFTAADIWTPQSRLANVQAPSVQGHKGCGLWEPTVITYQQDLRQPLPKSWNHNHIQNSVHNEAGEKGCFSSQIFLWTVAGISILLLSACFITRCVVTYHIFQLCDEKKAQPYEEFMEFNCYNNVSGSVKNCCPLSWIHFQSSCYFFSTNTLTWSESVKNCSSMGAHLVVINSEEEQEFLFHAKPKNREFYIGLTDQVIDGQWKWVDGTPFMESLSFWDEGEPNNLVTVEDCATIRDSKNPRQNWNDMACFLNMFWICEMPAKNILNKEKSSRTEGTT</sequence>
<evidence type="ECO:0000259" key="3">
    <source>
        <dbReference type="PROSITE" id="PS50041"/>
    </source>
</evidence>
<dbReference type="Gene3D" id="3.10.100.10">
    <property type="entry name" value="Mannose-Binding Protein A, subunit A"/>
    <property type="match status" value="1"/>
</dbReference>
<proteinExistence type="predicted"/>